<dbReference type="Pfam" id="PF01384">
    <property type="entry name" value="PHO4"/>
    <property type="match status" value="1"/>
</dbReference>
<sequence>MMLDTMTFLDQEQVVWILIAGFFLTFLLSFSIGANSVANAFGTSVGSKVLSHFQAVILAAIFMTLGGVIIGPEVANTIENNIVDIRLYELEPEQLMLGQLSVILACTVWKFIATAFKLPVAATHSAVGAVVGFHYMATGIDGIKWVSLLFIGMSWVTSPLLSGIVALVLYVIVLMTIVEKENPLESGARTLPIWFGSVIFVNVLSVHLRLKSLFEEFAVPWYLSVAYSFGTALLAAILVWFCFVPRLTNEKKPENEALLGVEMTVFRMEGDKSALDRSNENDNSLQAKSDQSEELQTMDILHGTGNPDVAKICTPLLVVSVIFSAFAYGSILVSIGVAPLITIWDVYKTGNVTTAVANPFWMFLYGSFALTLGFAVIGGRVTETIGEGITPLSPSSAFPIELGATTVLLLASNLGIPVSTAHCKIGAIAAVGCYNDEGVDLKLIWKILLAWVVTLPATTGLSAGFMALFQFTYQYTTGEDISSNNTSLLQGIL</sequence>
<feature type="transmembrane region" description="Helical" evidence="8">
    <location>
        <begin position="316"/>
        <end position="340"/>
    </location>
</feature>
<dbReference type="AlphaFoldDB" id="A0A9Q0YGR7"/>
<feature type="transmembrane region" description="Helical" evidence="8">
    <location>
        <begin position="120"/>
        <end position="140"/>
    </location>
</feature>
<feature type="transmembrane region" description="Helical" evidence="8">
    <location>
        <begin position="448"/>
        <end position="469"/>
    </location>
</feature>
<feature type="transmembrane region" description="Helical" evidence="8">
    <location>
        <begin position="95"/>
        <end position="113"/>
    </location>
</feature>
<dbReference type="GO" id="GO:0035435">
    <property type="term" value="P:phosphate ion transmembrane transport"/>
    <property type="evidence" value="ECO:0007669"/>
    <property type="project" value="TreeGrafter"/>
</dbReference>
<evidence type="ECO:0000256" key="5">
    <source>
        <dbReference type="ARBA" id="ARBA00022692"/>
    </source>
</evidence>
<keyword evidence="3 8" id="KW-0813">Transport</keyword>
<evidence type="ECO:0000256" key="4">
    <source>
        <dbReference type="ARBA" id="ARBA00022592"/>
    </source>
</evidence>
<evidence type="ECO:0000313" key="9">
    <source>
        <dbReference type="EMBL" id="KAJ8021150.1"/>
    </source>
</evidence>
<dbReference type="GO" id="GO:0005315">
    <property type="term" value="F:phosphate transmembrane transporter activity"/>
    <property type="evidence" value="ECO:0007669"/>
    <property type="project" value="InterPro"/>
</dbReference>
<reference evidence="9" key="1">
    <citation type="submission" date="2021-10" db="EMBL/GenBank/DDBJ databases">
        <title>Tropical sea cucumber genome reveals ecological adaptation and Cuvierian tubules defense mechanism.</title>
        <authorList>
            <person name="Chen T."/>
        </authorList>
    </citation>
    <scope>NUCLEOTIDE SEQUENCE</scope>
    <source>
        <strain evidence="9">Nanhai2018</strain>
        <tissue evidence="9">Muscle</tissue>
    </source>
</reference>
<evidence type="ECO:0000256" key="1">
    <source>
        <dbReference type="ARBA" id="ARBA00004141"/>
    </source>
</evidence>
<name>A0A9Q0YGR7_HOLLE</name>
<evidence type="ECO:0000313" key="10">
    <source>
        <dbReference type="Proteomes" id="UP001152320"/>
    </source>
</evidence>
<keyword evidence="6 8" id="KW-1133">Transmembrane helix</keyword>
<protein>
    <recommendedName>
        <fullName evidence="8">Phosphate transporter</fullName>
    </recommendedName>
</protein>
<feature type="transmembrane region" description="Helical" evidence="8">
    <location>
        <begin position="160"/>
        <end position="178"/>
    </location>
</feature>
<keyword evidence="4 8" id="KW-0592">Phosphate transport</keyword>
<feature type="transmembrane region" description="Helical" evidence="8">
    <location>
        <begin position="190"/>
        <end position="209"/>
    </location>
</feature>
<evidence type="ECO:0000256" key="8">
    <source>
        <dbReference type="RuleBase" id="RU363058"/>
    </source>
</evidence>
<gene>
    <name evidence="9" type="ORF">HOLleu_40939</name>
</gene>
<dbReference type="OrthoDB" id="260807at2759"/>
<dbReference type="InterPro" id="IPR001204">
    <property type="entry name" value="Phos_transporter"/>
</dbReference>
<dbReference type="Proteomes" id="UP001152320">
    <property type="component" value="Chromosome 22"/>
</dbReference>
<accession>A0A9Q0YGR7</accession>
<keyword evidence="7 8" id="KW-0472">Membrane</keyword>
<dbReference type="GO" id="GO:0016020">
    <property type="term" value="C:membrane"/>
    <property type="evidence" value="ECO:0007669"/>
    <property type="project" value="UniProtKB-SubCell"/>
</dbReference>
<evidence type="ECO:0000256" key="3">
    <source>
        <dbReference type="ARBA" id="ARBA00022448"/>
    </source>
</evidence>
<evidence type="ECO:0000256" key="6">
    <source>
        <dbReference type="ARBA" id="ARBA00022989"/>
    </source>
</evidence>
<evidence type="ECO:0000256" key="7">
    <source>
        <dbReference type="ARBA" id="ARBA00023136"/>
    </source>
</evidence>
<organism evidence="9 10">
    <name type="scientific">Holothuria leucospilota</name>
    <name type="common">Black long sea cucumber</name>
    <name type="synonym">Mertensiothuria leucospilota</name>
    <dbReference type="NCBI Taxonomy" id="206669"/>
    <lineage>
        <taxon>Eukaryota</taxon>
        <taxon>Metazoa</taxon>
        <taxon>Echinodermata</taxon>
        <taxon>Eleutherozoa</taxon>
        <taxon>Echinozoa</taxon>
        <taxon>Holothuroidea</taxon>
        <taxon>Aspidochirotacea</taxon>
        <taxon>Aspidochirotida</taxon>
        <taxon>Holothuriidae</taxon>
        <taxon>Holothuria</taxon>
    </lineage>
</organism>
<feature type="transmembrane region" description="Helical" evidence="8">
    <location>
        <begin position="14"/>
        <end position="34"/>
    </location>
</feature>
<comment type="function">
    <text evidence="8">Sodium-phosphate symporter.</text>
</comment>
<feature type="transmembrane region" description="Helical" evidence="8">
    <location>
        <begin position="55"/>
        <end position="75"/>
    </location>
</feature>
<feature type="transmembrane region" description="Helical" evidence="8">
    <location>
        <begin position="221"/>
        <end position="243"/>
    </location>
</feature>
<dbReference type="EMBL" id="JAIZAY010000022">
    <property type="protein sequence ID" value="KAJ8021150.1"/>
    <property type="molecule type" value="Genomic_DNA"/>
</dbReference>
<keyword evidence="5 8" id="KW-0812">Transmembrane</keyword>
<proteinExistence type="inferred from homology"/>
<dbReference type="PANTHER" id="PTHR11101">
    <property type="entry name" value="PHOSPHATE TRANSPORTER"/>
    <property type="match status" value="1"/>
</dbReference>
<evidence type="ECO:0000256" key="2">
    <source>
        <dbReference type="ARBA" id="ARBA00009916"/>
    </source>
</evidence>
<comment type="subcellular location">
    <subcellularLocation>
        <location evidence="1 8">Membrane</location>
        <topology evidence="1 8">Multi-pass membrane protein</topology>
    </subcellularLocation>
</comment>
<comment type="similarity">
    <text evidence="2 8">Belongs to the inorganic phosphate transporter (PiT) (TC 2.A.20) family.</text>
</comment>
<dbReference type="PANTHER" id="PTHR11101:SF80">
    <property type="entry name" value="PHOSPHATE TRANSPORTER"/>
    <property type="match status" value="1"/>
</dbReference>
<comment type="caution">
    <text evidence="9">The sequence shown here is derived from an EMBL/GenBank/DDBJ whole genome shotgun (WGS) entry which is preliminary data.</text>
</comment>
<keyword evidence="10" id="KW-1185">Reference proteome</keyword>
<feature type="transmembrane region" description="Helical" evidence="8">
    <location>
        <begin position="360"/>
        <end position="379"/>
    </location>
</feature>